<protein>
    <submittedName>
        <fullName evidence="1">Uncharacterized protein</fullName>
    </submittedName>
</protein>
<dbReference type="EMBL" id="JALBCA010000079">
    <property type="protein sequence ID" value="KAI2384092.1"/>
    <property type="molecule type" value="Genomic_DNA"/>
</dbReference>
<organism evidence="1">
    <name type="scientific">Ophidiomyces ophidiicola</name>
    <dbReference type="NCBI Taxonomy" id="1387563"/>
    <lineage>
        <taxon>Eukaryota</taxon>
        <taxon>Fungi</taxon>
        <taxon>Dikarya</taxon>
        <taxon>Ascomycota</taxon>
        <taxon>Pezizomycotina</taxon>
        <taxon>Eurotiomycetes</taxon>
        <taxon>Eurotiomycetidae</taxon>
        <taxon>Onygenales</taxon>
        <taxon>Onygenaceae</taxon>
        <taxon>Ophidiomyces</taxon>
    </lineage>
</organism>
<gene>
    <name evidence="1" type="ORF">LOY88_004882</name>
</gene>
<accession>A0ACB8UT60</accession>
<evidence type="ECO:0000313" key="1">
    <source>
        <dbReference type="EMBL" id="KAI2384092.1"/>
    </source>
</evidence>
<reference evidence="1" key="1">
    <citation type="journal article" date="2022" name="bioRxiv">
        <title>Population genetic analysis of Ophidiomyces ophidiicola, the causative agent of snake fungal disease, indicates recent introductions to the USA.</title>
        <authorList>
            <person name="Ladner J.T."/>
            <person name="Palmer J.M."/>
            <person name="Ettinger C.L."/>
            <person name="Stajich J.E."/>
            <person name="Farrell T.M."/>
            <person name="Glorioso B.M."/>
            <person name="Lawson B."/>
            <person name="Price S.J."/>
            <person name="Stengle A.G."/>
            <person name="Grear D.A."/>
            <person name="Lorch J.M."/>
        </authorList>
    </citation>
    <scope>NUCLEOTIDE SEQUENCE</scope>
    <source>
        <strain evidence="1">NWHC 24266-5</strain>
    </source>
</reference>
<sequence length="442" mass="49670">MERTQTPLELLRQLINASIDLVQEDIKKHHDPPLDLSEGKRHPIRDRYDPAIARALRCISSSGMMLRALCDVDNYMTEIIFSVNDMSALNTVSQADIANVISDHPLHVDELEKKTGIEADKLARYLRALSNLHIFQELEPQVFANNELSILLKSEGIKALCQLNTDEIGAATRKSWEALVHPSFKCSSAANKTAFNLAFNTDFGMYEYWKQLRPDLAERGGAAFASLPIGWEAFLGLYPWAAEKSGTLVVDVGGGVGGGTMPIIKRFSNLRLLVQDLPTNKGSFHKHIKKNYPEFQGSDRVRFMGHDFFNEQPIKEADIYFLRRVIHNWPDDQAIKILGNISRAMGGSSKLFICEHVAFPTYRPADLRHERNFIAPPPLLANWGAVLTSRLDLQVLACVNGRQRTRDEYSTLVGKAGLVTTKFWKSPADEVTIIECHLNQSE</sequence>
<proteinExistence type="predicted"/>
<comment type="caution">
    <text evidence="1">The sequence shown here is derived from an EMBL/GenBank/DDBJ whole genome shotgun (WGS) entry which is preliminary data.</text>
</comment>
<name>A0ACB8UT60_9EURO</name>